<protein>
    <submittedName>
        <fullName evidence="1">Uncharacterized protein</fullName>
    </submittedName>
</protein>
<dbReference type="GeneID" id="16511377"/>
<reference evidence="1 2" key="1">
    <citation type="submission" date="2013-02" db="EMBL/GenBank/DDBJ databases">
        <title>phiNIT1 genome sequensing.</title>
        <authorList>
            <person name="Ozaki T."/>
            <person name="Kaneko J."/>
        </authorList>
    </citation>
    <scope>NUCLEOTIDE SEQUENCE [LARGE SCALE GENOMIC DNA]</scope>
    <source>
        <strain evidence="1">PhiNIT1</strain>
    </source>
</reference>
<keyword evidence="2" id="KW-1185">Reference proteome</keyword>
<evidence type="ECO:0000313" key="2">
    <source>
        <dbReference type="Proteomes" id="UP000014701"/>
    </source>
</evidence>
<evidence type="ECO:0000313" key="1">
    <source>
        <dbReference type="EMBL" id="BAN59677.1"/>
    </source>
</evidence>
<name>S6B6G0_9CAUD</name>
<dbReference type="RefSeq" id="YP_008318445.1">
    <property type="nucleotide sequence ID" value="NC_021856.1"/>
</dbReference>
<accession>S6B6G0</accession>
<dbReference type="KEGG" id="vg:16511377"/>
<proteinExistence type="predicted"/>
<dbReference type="OrthoDB" id="32528at10239"/>
<gene>
    <name evidence="1" type="primary">orf108b</name>
</gene>
<dbReference type="Proteomes" id="UP000014701">
    <property type="component" value="Segment"/>
</dbReference>
<organism evidence="1 2">
    <name type="scientific">Bacillus phage phiNIT1</name>
    <dbReference type="NCBI Taxonomy" id="207656"/>
    <lineage>
        <taxon>Viruses</taxon>
        <taxon>Duplodnaviria</taxon>
        <taxon>Heunggongvirae</taxon>
        <taxon>Uroviricota</taxon>
        <taxon>Caudoviricetes</taxon>
        <taxon>Herelleviridae</taxon>
        <taxon>Bastillevirinae</taxon>
        <taxon>Nitunavirus</taxon>
        <taxon>Nitunavirus NIT1</taxon>
    </lineage>
</organism>
<dbReference type="EMBL" id="AP013029">
    <property type="protein sequence ID" value="BAN59677.1"/>
    <property type="molecule type" value="Genomic_DNA"/>
</dbReference>
<sequence>MRKRGEREMNKSVEDKFSHLPDAERYILHKCQEDLDAAREEFKDHWVSWTALDGTTYEGVFLCVEFGEYIVLCPNGEYRNVQEDTKGKVTDPYQLLLDELEEQVKEDK</sequence>